<keyword evidence="2" id="KW-0255">Endonuclease</keyword>
<protein>
    <submittedName>
        <fullName evidence="2">HNH endonuclease</fullName>
    </submittedName>
</protein>
<gene>
    <name evidence="2" type="ORF">Fuma_02617</name>
</gene>
<dbReference type="Gene3D" id="1.10.30.50">
    <property type="match status" value="1"/>
</dbReference>
<dbReference type="GO" id="GO:0008270">
    <property type="term" value="F:zinc ion binding"/>
    <property type="evidence" value="ECO:0007669"/>
    <property type="project" value="InterPro"/>
</dbReference>
<dbReference type="Pfam" id="PF01844">
    <property type="entry name" value="HNH"/>
    <property type="match status" value="1"/>
</dbReference>
<dbReference type="SMART" id="SM00507">
    <property type="entry name" value="HNHc"/>
    <property type="match status" value="1"/>
</dbReference>
<dbReference type="InterPro" id="IPR003615">
    <property type="entry name" value="HNH_nuc"/>
</dbReference>
<accession>A0A1P8WG26</accession>
<dbReference type="KEGG" id="fmr:Fuma_02617"/>
<keyword evidence="2" id="KW-0378">Hydrolase</keyword>
<dbReference type="InterPro" id="IPR052892">
    <property type="entry name" value="NA-targeting_endonuclease"/>
</dbReference>
<proteinExistence type="predicted"/>
<feature type="domain" description="HNH nuclease" evidence="1">
    <location>
        <begin position="9"/>
        <end position="63"/>
    </location>
</feature>
<name>A0A1P8WG26_9PLAN</name>
<keyword evidence="3" id="KW-1185">Reference proteome</keyword>
<dbReference type="CDD" id="cd00085">
    <property type="entry name" value="HNHc"/>
    <property type="match status" value="1"/>
</dbReference>
<sequence>MSGHISTSLVRQVVERAGNLCEYCQLPQATQEATFHVDHVHPRSQDGPTTLENLALACVTCSLKKAARTYAADPETGTDVRLFNPRLDRWGDHFAFSESGQLIASTAIGRATAVLLAMNRDAIVLIRRELAILGRFPPP</sequence>
<dbReference type="OrthoDB" id="9802901at2"/>
<dbReference type="AlphaFoldDB" id="A0A1P8WG26"/>
<dbReference type="PANTHER" id="PTHR33877">
    <property type="entry name" value="SLL1193 PROTEIN"/>
    <property type="match status" value="1"/>
</dbReference>
<reference evidence="2 3" key="1">
    <citation type="journal article" date="2016" name="Front. Microbiol.">
        <title>Fuerstia marisgermanicae gen. nov., sp. nov., an Unusual Member of the Phylum Planctomycetes from the German Wadden Sea.</title>
        <authorList>
            <person name="Kohn T."/>
            <person name="Heuer A."/>
            <person name="Jogler M."/>
            <person name="Vollmers J."/>
            <person name="Boedeker C."/>
            <person name="Bunk B."/>
            <person name="Rast P."/>
            <person name="Borchert D."/>
            <person name="Glockner I."/>
            <person name="Freese H.M."/>
            <person name="Klenk H.P."/>
            <person name="Overmann J."/>
            <person name="Kaster A.K."/>
            <person name="Rohde M."/>
            <person name="Wiegand S."/>
            <person name="Jogler C."/>
        </authorList>
    </citation>
    <scope>NUCLEOTIDE SEQUENCE [LARGE SCALE GENOMIC DNA]</scope>
    <source>
        <strain evidence="2 3">NH11</strain>
    </source>
</reference>
<evidence type="ECO:0000313" key="2">
    <source>
        <dbReference type="EMBL" id="APZ93004.1"/>
    </source>
</evidence>
<dbReference type="GO" id="GO:0004519">
    <property type="term" value="F:endonuclease activity"/>
    <property type="evidence" value="ECO:0007669"/>
    <property type="project" value="UniProtKB-KW"/>
</dbReference>
<evidence type="ECO:0000259" key="1">
    <source>
        <dbReference type="SMART" id="SM00507"/>
    </source>
</evidence>
<dbReference type="GO" id="GO:0003676">
    <property type="term" value="F:nucleic acid binding"/>
    <property type="evidence" value="ECO:0007669"/>
    <property type="project" value="InterPro"/>
</dbReference>
<dbReference type="RefSeq" id="WP_077024538.1">
    <property type="nucleotide sequence ID" value="NZ_CP017641.1"/>
</dbReference>
<dbReference type="EMBL" id="CP017641">
    <property type="protein sequence ID" value="APZ93004.1"/>
    <property type="molecule type" value="Genomic_DNA"/>
</dbReference>
<keyword evidence="2" id="KW-0540">Nuclease</keyword>
<organism evidence="2 3">
    <name type="scientific">Fuerstiella marisgermanici</name>
    <dbReference type="NCBI Taxonomy" id="1891926"/>
    <lineage>
        <taxon>Bacteria</taxon>
        <taxon>Pseudomonadati</taxon>
        <taxon>Planctomycetota</taxon>
        <taxon>Planctomycetia</taxon>
        <taxon>Planctomycetales</taxon>
        <taxon>Planctomycetaceae</taxon>
        <taxon>Fuerstiella</taxon>
    </lineage>
</organism>
<dbReference type="PANTHER" id="PTHR33877:SF1">
    <property type="entry name" value="TYPE IV METHYL-DIRECTED RESTRICTION ENZYME ECOKMCRA"/>
    <property type="match status" value="1"/>
</dbReference>
<dbReference type="Proteomes" id="UP000187735">
    <property type="component" value="Chromosome"/>
</dbReference>
<evidence type="ECO:0000313" key="3">
    <source>
        <dbReference type="Proteomes" id="UP000187735"/>
    </source>
</evidence>
<dbReference type="InterPro" id="IPR002711">
    <property type="entry name" value="HNH"/>
</dbReference>
<dbReference type="STRING" id="1891926.Fuma_02617"/>